<dbReference type="PANTHER" id="PTHR36369">
    <property type="entry name" value="TRANSMEMBRANE PROTEIN"/>
    <property type="match status" value="1"/>
</dbReference>
<reference evidence="3" key="2">
    <citation type="submission" date="2022-03" db="EMBL/GenBank/DDBJ databases">
        <title>Draft title - Genomic analysis of global carrot germplasm unveils the trajectory of domestication and the origin of high carotenoid orange carrot.</title>
        <authorList>
            <person name="Iorizzo M."/>
            <person name="Ellison S."/>
            <person name="Senalik D."/>
            <person name="Macko-Podgorni A."/>
            <person name="Grzebelus D."/>
            <person name="Bostan H."/>
            <person name="Rolling W."/>
            <person name="Curaba J."/>
            <person name="Simon P."/>
        </authorList>
    </citation>
    <scope>NUCLEOTIDE SEQUENCE</scope>
    <source>
        <tissue evidence="3">Leaf</tissue>
    </source>
</reference>
<dbReference type="Gramene" id="KZN04228">
    <property type="protein sequence ID" value="KZN04228"/>
    <property type="gene ID" value="DCAR_005065"/>
</dbReference>
<evidence type="ECO:0000313" key="4">
    <source>
        <dbReference type="Proteomes" id="UP000077755"/>
    </source>
</evidence>
<evidence type="ECO:0000313" key="2">
    <source>
        <dbReference type="EMBL" id="KZN04228.1"/>
    </source>
</evidence>
<name>A0A166CRF1_DAUCS</name>
<dbReference type="EMBL" id="CP093345">
    <property type="protein sequence ID" value="WOG92330.1"/>
    <property type="molecule type" value="Genomic_DNA"/>
</dbReference>
<feature type="transmembrane region" description="Helical" evidence="1">
    <location>
        <begin position="20"/>
        <end position="44"/>
    </location>
</feature>
<proteinExistence type="predicted"/>
<keyword evidence="1" id="KW-0472">Membrane</keyword>
<protein>
    <submittedName>
        <fullName evidence="2">Uncharacterized protein</fullName>
    </submittedName>
</protein>
<dbReference type="Proteomes" id="UP000077755">
    <property type="component" value="Chromosome 3"/>
</dbReference>
<evidence type="ECO:0000256" key="1">
    <source>
        <dbReference type="SAM" id="Phobius"/>
    </source>
</evidence>
<sequence>MNAFSSPLESVAFDYFISDVSTIFVSNIWTCLAVFFAGAASFIWRAKSPVKFQLASPEPEGRVASLSPNISVTAPSEPDEVVLSEPGYQIVEQATILESGIGVTKGKFVAYYYPDEENENVCDDEECESGEEHAELMRLFKLDRLERVKEMNEMGLYCSQDSSFLSGDIVRLWDARLM</sequence>
<evidence type="ECO:0000313" key="3">
    <source>
        <dbReference type="EMBL" id="WOG92330.1"/>
    </source>
</evidence>
<keyword evidence="1" id="KW-1133">Transmembrane helix</keyword>
<gene>
    <name evidence="2" type="ORF">DCAR_005065</name>
    <name evidence="3" type="ORF">DCAR_0311594</name>
</gene>
<keyword evidence="1" id="KW-0812">Transmembrane</keyword>
<dbReference type="AlphaFoldDB" id="A0A166CRF1"/>
<accession>A0A166CRF1</accession>
<dbReference type="PANTHER" id="PTHR36369:SF1">
    <property type="entry name" value="TRANSMEMBRANE PROTEIN"/>
    <property type="match status" value="1"/>
</dbReference>
<dbReference type="EMBL" id="LNRQ01000002">
    <property type="protein sequence ID" value="KZN04228.1"/>
    <property type="molecule type" value="Genomic_DNA"/>
</dbReference>
<organism evidence="2">
    <name type="scientific">Daucus carota subsp. sativus</name>
    <name type="common">Carrot</name>
    <dbReference type="NCBI Taxonomy" id="79200"/>
    <lineage>
        <taxon>Eukaryota</taxon>
        <taxon>Viridiplantae</taxon>
        <taxon>Streptophyta</taxon>
        <taxon>Embryophyta</taxon>
        <taxon>Tracheophyta</taxon>
        <taxon>Spermatophyta</taxon>
        <taxon>Magnoliopsida</taxon>
        <taxon>eudicotyledons</taxon>
        <taxon>Gunneridae</taxon>
        <taxon>Pentapetalae</taxon>
        <taxon>asterids</taxon>
        <taxon>campanulids</taxon>
        <taxon>Apiales</taxon>
        <taxon>Apiaceae</taxon>
        <taxon>Apioideae</taxon>
        <taxon>Scandiceae</taxon>
        <taxon>Daucinae</taxon>
        <taxon>Daucus</taxon>
        <taxon>Daucus sect. Daucus</taxon>
    </lineage>
</organism>
<reference evidence="2" key="1">
    <citation type="journal article" date="2016" name="Nat. Genet.">
        <title>A high-quality carrot genome assembly provides new insights into carotenoid accumulation and asterid genome evolution.</title>
        <authorList>
            <person name="Iorizzo M."/>
            <person name="Ellison S."/>
            <person name="Senalik D."/>
            <person name="Zeng P."/>
            <person name="Satapoomin P."/>
            <person name="Huang J."/>
            <person name="Bowman M."/>
            <person name="Iovene M."/>
            <person name="Sanseverino W."/>
            <person name="Cavagnaro P."/>
            <person name="Yildiz M."/>
            <person name="Macko-Podgorni A."/>
            <person name="Moranska E."/>
            <person name="Grzebelus E."/>
            <person name="Grzebelus D."/>
            <person name="Ashrafi H."/>
            <person name="Zheng Z."/>
            <person name="Cheng S."/>
            <person name="Spooner D."/>
            <person name="Van Deynze A."/>
            <person name="Simon P."/>
        </authorList>
    </citation>
    <scope>NUCLEOTIDE SEQUENCE [LARGE SCALE GENOMIC DNA]</scope>
    <source>
        <tissue evidence="2">Leaf</tissue>
    </source>
</reference>
<keyword evidence="4" id="KW-1185">Reference proteome</keyword>